<sequence>MSDLGDRLARLGLSQYLEVFVSEGFDTWETVLDITESDLGSLSVKLGHRRASSQSYEASTGHSSGRPLPIALSKAGSVDGSYRSDDSATESKAPKQGEVSTTGAPPSAKRKYRRHPKSDEHAPERPPSAYVIFSNQVREALKGQDLSFTEIAKVVGERWQVLPAEAREACERQANSAKERYYAELAEYKKTPEYESYQKYLEEFKAKHAAPPKEAEGKRSRLEMDTTTTTRSNSNEHTERGLGRRISSAQSDLYSGQNRNESSPPIGPARLPSGPPHPSKSTSPAVHTRSGFNSPRMAEHYSSLSASPRSATLHKENSHESTSSVMARDARGQTDAISTHSSYGHAPPYPPSTTPPSYNPHYQTPIDLPSRRSTREMHRLPPLTHEDTTLSSDSGQGGYATAYNGPILPPIDSKRTLPAPVPSGMASIPSPLDRPPAQPPSKPPQHHQPDYRANSSLAALLRAGELARVADAGIDADADDEEMDTSGYP</sequence>
<feature type="compositionally biased region" description="Polar residues" evidence="4">
    <location>
        <begin position="247"/>
        <end position="263"/>
    </location>
</feature>
<dbReference type="Gene3D" id="1.10.30.10">
    <property type="entry name" value="High mobility group box domain"/>
    <property type="match status" value="1"/>
</dbReference>
<feature type="compositionally biased region" description="Basic and acidic residues" evidence="4">
    <location>
        <begin position="369"/>
        <end position="388"/>
    </location>
</feature>
<dbReference type="InterPro" id="IPR001660">
    <property type="entry name" value="SAM"/>
</dbReference>
<keyword evidence="7" id="KW-1185">Reference proteome</keyword>
<dbReference type="InterPro" id="IPR013761">
    <property type="entry name" value="SAM/pointed_sf"/>
</dbReference>
<feature type="region of interest" description="Disordered" evidence="4">
    <location>
        <begin position="55"/>
        <end position="129"/>
    </location>
</feature>
<feature type="compositionally biased region" description="Basic and acidic residues" evidence="4">
    <location>
        <begin position="207"/>
        <end position="224"/>
    </location>
</feature>
<feature type="compositionally biased region" description="Pro residues" evidence="4">
    <location>
        <begin position="432"/>
        <end position="443"/>
    </location>
</feature>
<dbReference type="GO" id="GO:0010468">
    <property type="term" value="P:regulation of gene expression"/>
    <property type="evidence" value="ECO:0007669"/>
    <property type="project" value="TreeGrafter"/>
</dbReference>
<dbReference type="InterPro" id="IPR051965">
    <property type="entry name" value="ChromReg_NeuronalGeneExpr"/>
</dbReference>
<keyword evidence="1 3" id="KW-0238">DNA-binding</keyword>
<dbReference type="Pfam" id="PF00536">
    <property type="entry name" value="SAM_1"/>
    <property type="match status" value="1"/>
</dbReference>
<evidence type="ECO:0000256" key="4">
    <source>
        <dbReference type="SAM" id="MobiDB-lite"/>
    </source>
</evidence>
<feature type="compositionally biased region" description="Polar residues" evidence="4">
    <location>
        <begin position="279"/>
        <end position="293"/>
    </location>
</feature>
<dbReference type="Proteomes" id="UP001280581">
    <property type="component" value="Unassembled WGS sequence"/>
</dbReference>
<feature type="region of interest" description="Disordered" evidence="4">
    <location>
        <begin position="207"/>
        <end position="457"/>
    </location>
</feature>
<evidence type="ECO:0000256" key="1">
    <source>
        <dbReference type="ARBA" id="ARBA00023125"/>
    </source>
</evidence>
<evidence type="ECO:0000256" key="3">
    <source>
        <dbReference type="PROSITE-ProRule" id="PRU00267"/>
    </source>
</evidence>
<feature type="compositionally biased region" description="Pro residues" evidence="4">
    <location>
        <begin position="347"/>
        <end position="358"/>
    </location>
</feature>
<dbReference type="Gene3D" id="1.10.150.50">
    <property type="entry name" value="Transcription Factor, Ets-1"/>
    <property type="match status" value="1"/>
</dbReference>
<dbReference type="PANTHER" id="PTHR46040:SF3">
    <property type="entry name" value="HIGH MOBILITY GROUP PROTEIN 2"/>
    <property type="match status" value="1"/>
</dbReference>
<dbReference type="PANTHER" id="PTHR46040">
    <property type="entry name" value="HIGH MOBILITY GROUP PROTEIN 2"/>
    <property type="match status" value="1"/>
</dbReference>
<gene>
    <name evidence="6" type="ORF">GRF29_1536g1246187</name>
</gene>
<dbReference type="PROSITE" id="PS50118">
    <property type="entry name" value="HMG_BOX_2"/>
    <property type="match status" value="1"/>
</dbReference>
<keyword evidence="2 3" id="KW-0539">Nucleus</keyword>
<dbReference type="SUPFAM" id="SSF47095">
    <property type="entry name" value="HMG-box"/>
    <property type="match status" value="1"/>
</dbReference>
<name>A0AAN6LLH6_9PLEO</name>
<dbReference type="GO" id="GO:0005634">
    <property type="term" value="C:nucleus"/>
    <property type="evidence" value="ECO:0007669"/>
    <property type="project" value="UniProtKB-UniRule"/>
</dbReference>
<dbReference type="Pfam" id="PF00505">
    <property type="entry name" value="HMG_box"/>
    <property type="match status" value="1"/>
</dbReference>
<feature type="domain" description="HMG box" evidence="5">
    <location>
        <begin position="123"/>
        <end position="189"/>
    </location>
</feature>
<proteinExistence type="predicted"/>
<comment type="caution">
    <text evidence="6">The sequence shown here is derived from an EMBL/GenBank/DDBJ whole genome shotgun (WGS) entry which is preliminary data.</text>
</comment>
<protein>
    <recommendedName>
        <fullName evidence="5">HMG box domain-containing protein</fullName>
    </recommendedName>
</protein>
<evidence type="ECO:0000259" key="5">
    <source>
        <dbReference type="PROSITE" id="PS50118"/>
    </source>
</evidence>
<dbReference type="GO" id="GO:0003677">
    <property type="term" value="F:DNA binding"/>
    <property type="evidence" value="ECO:0007669"/>
    <property type="project" value="UniProtKB-UniRule"/>
</dbReference>
<dbReference type="AlphaFoldDB" id="A0AAN6LLH6"/>
<feature type="DNA-binding region" description="HMG box" evidence="3">
    <location>
        <begin position="123"/>
        <end position="189"/>
    </location>
</feature>
<accession>A0AAN6LLH6</accession>
<reference evidence="6 7" key="1">
    <citation type="submission" date="2021-02" db="EMBL/GenBank/DDBJ databases">
        <title>Genome assembly of Pseudopithomyces chartarum.</title>
        <authorList>
            <person name="Jauregui R."/>
            <person name="Singh J."/>
            <person name="Voisey C."/>
        </authorList>
    </citation>
    <scope>NUCLEOTIDE SEQUENCE [LARGE SCALE GENOMIC DNA]</scope>
    <source>
        <strain evidence="6 7">AGR01</strain>
    </source>
</reference>
<evidence type="ECO:0000256" key="2">
    <source>
        <dbReference type="ARBA" id="ARBA00023242"/>
    </source>
</evidence>
<dbReference type="InterPro" id="IPR009071">
    <property type="entry name" value="HMG_box_dom"/>
</dbReference>
<dbReference type="SUPFAM" id="SSF47769">
    <property type="entry name" value="SAM/Pointed domain"/>
    <property type="match status" value="1"/>
</dbReference>
<organism evidence="6 7">
    <name type="scientific">Pseudopithomyces chartarum</name>
    <dbReference type="NCBI Taxonomy" id="1892770"/>
    <lineage>
        <taxon>Eukaryota</taxon>
        <taxon>Fungi</taxon>
        <taxon>Dikarya</taxon>
        <taxon>Ascomycota</taxon>
        <taxon>Pezizomycotina</taxon>
        <taxon>Dothideomycetes</taxon>
        <taxon>Pleosporomycetidae</taxon>
        <taxon>Pleosporales</taxon>
        <taxon>Massarineae</taxon>
        <taxon>Didymosphaeriaceae</taxon>
        <taxon>Pseudopithomyces</taxon>
    </lineage>
</organism>
<dbReference type="InterPro" id="IPR036910">
    <property type="entry name" value="HMG_box_dom_sf"/>
</dbReference>
<evidence type="ECO:0000313" key="6">
    <source>
        <dbReference type="EMBL" id="KAK3197274.1"/>
    </source>
</evidence>
<evidence type="ECO:0000313" key="7">
    <source>
        <dbReference type="Proteomes" id="UP001280581"/>
    </source>
</evidence>
<dbReference type="EMBL" id="WVTA01000021">
    <property type="protein sequence ID" value="KAK3197274.1"/>
    <property type="molecule type" value="Genomic_DNA"/>
</dbReference>
<dbReference type="SMART" id="SM00398">
    <property type="entry name" value="HMG"/>
    <property type="match status" value="1"/>
</dbReference>